<dbReference type="GO" id="GO:0005524">
    <property type="term" value="F:ATP binding"/>
    <property type="evidence" value="ECO:0007669"/>
    <property type="project" value="UniProtKB-KW"/>
</dbReference>
<evidence type="ECO:0000259" key="6">
    <source>
        <dbReference type="PROSITE" id="PS51383"/>
    </source>
</evidence>
<accession>A0A7J6QYL6</accession>
<sequence>YADLDTYVNFFPPLLARSPAGHKGSFGKALFVAGAEGYYGAPMLSSYSFLKAGGGYSRLATVKSIIPVIAAEAPSIVFHELESTSAGSISSDNYDRVFKMAQDLADMVV</sequence>
<comment type="caution">
    <text evidence="7">The sequence shown here is derived from an EMBL/GenBank/DDBJ whole genome shotgun (WGS) entry which is preliminary data.</text>
</comment>
<proteinExistence type="predicted"/>
<reference evidence="7 8" key="1">
    <citation type="submission" date="2020-04" db="EMBL/GenBank/DDBJ databases">
        <title>Perkinsus olseni comparative genomics.</title>
        <authorList>
            <person name="Bogema D.R."/>
        </authorList>
    </citation>
    <scope>NUCLEOTIDE SEQUENCE [LARGE SCALE GENOMIC DNA]</scope>
    <source>
        <strain evidence="7 8">ATCC PRA-207</strain>
    </source>
</reference>
<feature type="non-terminal residue" evidence="7">
    <location>
        <position position="109"/>
    </location>
</feature>
<dbReference type="InterPro" id="IPR000631">
    <property type="entry name" value="CARKD"/>
</dbReference>
<feature type="domain" description="YjeF C-terminal" evidence="6">
    <location>
        <begin position="6"/>
        <end position="109"/>
    </location>
</feature>
<dbReference type="SUPFAM" id="SSF53613">
    <property type="entry name" value="Ribokinase-like"/>
    <property type="match status" value="1"/>
</dbReference>
<evidence type="ECO:0000256" key="5">
    <source>
        <dbReference type="ARBA" id="ARBA00023239"/>
    </source>
</evidence>
<organism evidence="7 8">
    <name type="scientific">Perkinsus olseni</name>
    <name type="common">Perkinsus atlanticus</name>
    <dbReference type="NCBI Taxonomy" id="32597"/>
    <lineage>
        <taxon>Eukaryota</taxon>
        <taxon>Sar</taxon>
        <taxon>Alveolata</taxon>
        <taxon>Perkinsozoa</taxon>
        <taxon>Perkinsea</taxon>
        <taxon>Perkinsida</taxon>
        <taxon>Perkinsidae</taxon>
        <taxon>Perkinsus</taxon>
    </lineage>
</organism>
<evidence type="ECO:0000256" key="1">
    <source>
        <dbReference type="ARBA" id="ARBA00022741"/>
    </source>
</evidence>
<dbReference type="PANTHER" id="PTHR12592:SF0">
    <property type="entry name" value="ATP-DEPENDENT (S)-NAD(P)H-HYDRATE DEHYDRATASE"/>
    <property type="match status" value="1"/>
</dbReference>
<gene>
    <name evidence="7" type="ORF">FOZ63_019225</name>
</gene>
<evidence type="ECO:0000256" key="2">
    <source>
        <dbReference type="ARBA" id="ARBA00022840"/>
    </source>
</evidence>
<dbReference type="InterPro" id="IPR029056">
    <property type="entry name" value="Ribokinase-like"/>
</dbReference>
<dbReference type="Proteomes" id="UP000553632">
    <property type="component" value="Unassembled WGS sequence"/>
</dbReference>
<name>A0A7J6QYL6_PEROL</name>
<dbReference type="EMBL" id="JABANO010029534">
    <property type="protein sequence ID" value="KAF4713397.1"/>
    <property type="molecule type" value="Genomic_DNA"/>
</dbReference>
<dbReference type="PROSITE" id="PS51383">
    <property type="entry name" value="YJEF_C_3"/>
    <property type="match status" value="1"/>
</dbReference>
<keyword evidence="2" id="KW-0067">ATP-binding</keyword>
<protein>
    <recommendedName>
        <fullName evidence="6">YjeF C-terminal domain-containing protein</fullName>
    </recommendedName>
</protein>
<keyword evidence="1" id="KW-0547">Nucleotide-binding</keyword>
<evidence type="ECO:0000313" key="7">
    <source>
        <dbReference type="EMBL" id="KAF4713397.1"/>
    </source>
</evidence>
<evidence type="ECO:0000313" key="8">
    <source>
        <dbReference type="Proteomes" id="UP000553632"/>
    </source>
</evidence>
<dbReference type="PANTHER" id="PTHR12592">
    <property type="entry name" value="ATP-DEPENDENT (S)-NAD(P)H-HYDRATE DEHYDRATASE FAMILY MEMBER"/>
    <property type="match status" value="1"/>
</dbReference>
<feature type="non-terminal residue" evidence="7">
    <location>
        <position position="1"/>
    </location>
</feature>
<dbReference type="Gene3D" id="3.40.1190.20">
    <property type="match status" value="1"/>
</dbReference>
<keyword evidence="4" id="KW-0520">NAD</keyword>
<dbReference type="GO" id="GO:0110051">
    <property type="term" value="P:metabolite repair"/>
    <property type="evidence" value="ECO:0007669"/>
    <property type="project" value="TreeGrafter"/>
</dbReference>
<keyword evidence="3" id="KW-0521">NADP</keyword>
<evidence type="ECO:0000256" key="3">
    <source>
        <dbReference type="ARBA" id="ARBA00022857"/>
    </source>
</evidence>
<keyword evidence="5" id="KW-0456">Lyase</keyword>
<dbReference type="AlphaFoldDB" id="A0A7J6QYL6"/>
<evidence type="ECO:0000256" key="4">
    <source>
        <dbReference type="ARBA" id="ARBA00023027"/>
    </source>
</evidence>
<dbReference type="GO" id="GO:0016836">
    <property type="term" value="F:hydro-lyase activity"/>
    <property type="evidence" value="ECO:0007669"/>
    <property type="project" value="InterPro"/>
</dbReference>
<keyword evidence="8" id="KW-1185">Reference proteome</keyword>